<evidence type="ECO:0000313" key="2">
    <source>
        <dbReference type="EMBL" id="QJB69031.1"/>
    </source>
</evidence>
<organism evidence="2 3">
    <name type="scientific">Parasphingorhabdus halotolerans</name>
    <dbReference type="NCBI Taxonomy" id="2725558"/>
    <lineage>
        <taxon>Bacteria</taxon>
        <taxon>Pseudomonadati</taxon>
        <taxon>Pseudomonadota</taxon>
        <taxon>Alphaproteobacteria</taxon>
        <taxon>Sphingomonadales</taxon>
        <taxon>Sphingomonadaceae</taxon>
        <taxon>Parasphingorhabdus</taxon>
    </lineage>
</organism>
<protein>
    <recommendedName>
        <fullName evidence="1">ABC-type uncharacterized transport system domain-containing protein</fullName>
    </recommendedName>
</protein>
<dbReference type="EMBL" id="CP051217">
    <property type="protein sequence ID" value="QJB69031.1"/>
    <property type="molecule type" value="Genomic_DNA"/>
</dbReference>
<evidence type="ECO:0000259" key="1">
    <source>
        <dbReference type="Pfam" id="PF09822"/>
    </source>
</evidence>
<dbReference type="Pfam" id="PF09822">
    <property type="entry name" value="ABC_transp_aux"/>
    <property type="match status" value="1"/>
</dbReference>
<evidence type="ECO:0000313" key="3">
    <source>
        <dbReference type="Proteomes" id="UP000501600"/>
    </source>
</evidence>
<dbReference type="Proteomes" id="UP000501600">
    <property type="component" value="Chromosome"/>
</dbReference>
<proteinExistence type="predicted"/>
<dbReference type="Gene3D" id="3.40.50.880">
    <property type="match status" value="1"/>
</dbReference>
<dbReference type="RefSeq" id="WP_168818873.1">
    <property type="nucleotide sequence ID" value="NZ_CP051217.1"/>
</dbReference>
<reference evidence="2 3" key="1">
    <citation type="submission" date="2020-04" db="EMBL/GenBank/DDBJ databases">
        <title>Genome sequence for Sphingorhabdus sp. strain M1.</title>
        <authorList>
            <person name="Park S.-J."/>
        </authorList>
    </citation>
    <scope>NUCLEOTIDE SEQUENCE [LARGE SCALE GENOMIC DNA]</scope>
    <source>
        <strain evidence="2 3">JK6</strain>
    </source>
</reference>
<gene>
    <name evidence="2" type="ORF">HF685_06830</name>
</gene>
<sequence length="266" mass="28633">MFRASTILLALAAVIFGCWQLFASKSEADNKARDKPSIELMTSLPIIWGEGSSMEKILSGDASPAAIYEYWQSQYDLKAVDSLEGLTGRDTDIVMLAQPRAMDPADIALLDDWIRKGGHAIILTDPALVWHSDLPIGDSQRPLASGMLSPLLQYWGLELLAPDDERAGLVELEFDDFSITTAGVGSFAELQQASEAKAVCLMSAGGIMARCKVGRGQAILVADADFLNQELWPDASALETGGETQAMRFTDMLLAESGDVSSVSND</sequence>
<keyword evidence="3" id="KW-1185">Reference proteome</keyword>
<dbReference type="InterPro" id="IPR029062">
    <property type="entry name" value="Class_I_gatase-like"/>
</dbReference>
<dbReference type="AlphaFoldDB" id="A0A6H2DMQ2"/>
<dbReference type="PROSITE" id="PS51257">
    <property type="entry name" value="PROKAR_LIPOPROTEIN"/>
    <property type="match status" value="1"/>
</dbReference>
<dbReference type="InterPro" id="IPR019196">
    <property type="entry name" value="ABC_transp_unknown"/>
</dbReference>
<feature type="domain" description="ABC-type uncharacterised transport system" evidence="1">
    <location>
        <begin position="45"/>
        <end position="158"/>
    </location>
</feature>
<name>A0A6H2DMQ2_9SPHN</name>
<dbReference type="KEGG" id="phao:HF685_06830"/>
<accession>A0A6H2DMQ2</accession>